<evidence type="ECO:0000313" key="4">
    <source>
        <dbReference type="Proteomes" id="UP001430356"/>
    </source>
</evidence>
<comment type="caution">
    <text evidence="3">The sequence shown here is derived from an EMBL/GenBank/DDBJ whole genome shotgun (WGS) entry which is preliminary data.</text>
</comment>
<keyword evidence="2" id="KW-0812">Transmembrane</keyword>
<accession>A0AAW0EZN3</accession>
<dbReference type="AlphaFoldDB" id="A0AAW0EZN3"/>
<keyword evidence="2" id="KW-0472">Membrane</keyword>
<gene>
    <name evidence="3" type="ORF">NESM_000896200</name>
</gene>
<keyword evidence="1" id="KW-0175">Coiled coil</keyword>
<keyword evidence="4" id="KW-1185">Reference proteome</keyword>
<organism evidence="3 4">
    <name type="scientific">Novymonas esmeraldas</name>
    <dbReference type="NCBI Taxonomy" id="1808958"/>
    <lineage>
        <taxon>Eukaryota</taxon>
        <taxon>Discoba</taxon>
        <taxon>Euglenozoa</taxon>
        <taxon>Kinetoplastea</taxon>
        <taxon>Metakinetoplastina</taxon>
        <taxon>Trypanosomatida</taxon>
        <taxon>Trypanosomatidae</taxon>
        <taxon>Novymonas</taxon>
    </lineage>
</organism>
<protein>
    <submittedName>
        <fullName evidence="3">Uncharacterized protein</fullName>
    </submittedName>
</protein>
<sequence length="155" mass="16488">MAGDGDMLIIFVLWLVYIALHVCLDHCERRAVIMADEAEEHERARADAERAEERQRRLDLRLSAAAAAASAPITVIVVGAEGDANTNVYEPCEGAVIPDANGNVPTLPERVQYGEAAYTHPSQDEAAAEAAAVVVGRVVDGSPRAAPADADPEKM</sequence>
<proteinExistence type="predicted"/>
<evidence type="ECO:0000256" key="1">
    <source>
        <dbReference type="SAM" id="Coils"/>
    </source>
</evidence>
<dbReference type="EMBL" id="JAECZO010000260">
    <property type="protein sequence ID" value="KAK7199254.1"/>
    <property type="molecule type" value="Genomic_DNA"/>
</dbReference>
<evidence type="ECO:0000256" key="2">
    <source>
        <dbReference type="SAM" id="Phobius"/>
    </source>
</evidence>
<name>A0AAW0EZN3_9TRYP</name>
<keyword evidence="2" id="KW-1133">Transmembrane helix</keyword>
<evidence type="ECO:0000313" key="3">
    <source>
        <dbReference type="EMBL" id="KAK7199254.1"/>
    </source>
</evidence>
<dbReference type="Proteomes" id="UP001430356">
    <property type="component" value="Unassembled WGS sequence"/>
</dbReference>
<reference evidence="3 4" key="1">
    <citation type="journal article" date="2021" name="MBio">
        <title>A New Model Trypanosomatid, Novymonas esmeraldas: Genomic Perception of Its 'Candidatus Pandoraea novymonadis' Endosymbiont.</title>
        <authorList>
            <person name="Zakharova A."/>
            <person name="Saura A."/>
            <person name="Butenko A."/>
            <person name="Podesvova L."/>
            <person name="Warmusova S."/>
            <person name="Kostygov A.Y."/>
            <person name="Nenarokova A."/>
            <person name="Lukes J."/>
            <person name="Opperdoes F.R."/>
            <person name="Yurchenko V."/>
        </authorList>
    </citation>
    <scope>NUCLEOTIDE SEQUENCE [LARGE SCALE GENOMIC DNA]</scope>
    <source>
        <strain evidence="3 4">E262AT.01</strain>
    </source>
</reference>
<feature type="transmembrane region" description="Helical" evidence="2">
    <location>
        <begin position="6"/>
        <end position="24"/>
    </location>
</feature>
<feature type="coiled-coil region" evidence="1">
    <location>
        <begin position="31"/>
        <end position="61"/>
    </location>
</feature>